<accession>A0A3P9M4I8</accession>
<feature type="compositionally biased region" description="Polar residues" evidence="1">
    <location>
        <begin position="771"/>
        <end position="782"/>
    </location>
</feature>
<proteinExistence type="predicted"/>
<feature type="compositionally biased region" description="Basic and acidic residues" evidence="1">
    <location>
        <begin position="258"/>
        <end position="278"/>
    </location>
</feature>
<feature type="transmembrane region" description="Helical" evidence="2">
    <location>
        <begin position="45"/>
        <end position="64"/>
    </location>
</feature>
<feature type="region of interest" description="Disordered" evidence="1">
    <location>
        <begin position="755"/>
        <end position="869"/>
    </location>
</feature>
<evidence type="ECO:0000313" key="4">
    <source>
        <dbReference type="Ensembl" id="ENSORLP00020027686.1"/>
    </source>
</evidence>
<feature type="region of interest" description="Disordered" evidence="1">
    <location>
        <begin position="381"/>
        <end position="475"/>
    </location>
</feature>
<protein>
    <recommendedName>
        <fullName evidence="3">Partner and localiser of BRCA2 WD40 domain-containing protein</fullName>
    </recommendedName>
</protein>
<reference evidence="4 5" key="2">
    <citation type="submission" date="2017-04" db="EMBL/GenBank/DDBJ databases">
        <title>CpG methylation of centromeres and impact of large insertions on vertebrate speciation.</title>
        <authorList>
            <person name="Ichikawa K."/>
            <person name="Yoshimura J."/>
            <person name="Morishita S."/>
        </authorList>
    </citation>
    <scope>NUCLEOTIDE SEQUENCE</scope>
    <source>
        <strain evidence="4 5">HNI</strain>
    </source>
</reference>
<feature type="compositionally biased region" description="Low complexity" evidence="1">
    <location>
        <begin position="396"/>
        <end position="415"/>
    </location>
</feature>
<dbReference type="Proteomes" id="UP000265180">
    <property type="component" value="Chromosome 1"/>
</dbReference>
<dbReference type="GO" id="GO:0000724">
    <property type="term" value="P:double-strand break repair via homologous recombination"/>
    <property type="evidence" value="ECO:0007669"/>
    <property type="project" value="InterPro"/>
</dbReference>
<name>A0A3P9M4I8_ORYLA</name>
<feature type="region of interest" description="Disordered" evidence="1">
    <location>
        <begin position="1"/>
        <end position="24"/>
    </location>
</feature>
<keyword evidence="2" id="KW-0472">Membrane</keyword>
<feature type="compositionally biased region" description="Basic residues" evidence="1">
    <location>
        <begin position="455"/>
        <end position="465"/>
    </location>
</feature>
<dbReference type="Pfam" id="PF16756">
    <property type="entry name" value="PALB2_WD40"/>
    <property type="match status" value="1"/>
</dbReference>
<dbReference type="Ensembl" id="ENSORLT00020016374.1">
    <property type="protein sequence ID" value="ENSORLP00020027686.1"/>
    <property type="gene ID" value="ENSORLG00020010753.1"/>
</dbReference>
<feature type="compositionally biased region" description="Basic and acidic residues" evidence="1">
    <location>
        <begin position="292"/>
        <end position="341"/>
    </location>
</feature>
<keyword evidence="2" id="KW-1133">Transmembrane helix</keyword>
<feature type="compositionally biased region" description="Basic and acidic residues" evidence="1">
    <location>
        <begin position="851"/>
        <end position="868"/>
    </location>
</feature>
<organism evidence="4 5">
    <name type="scientific">Oryzias latipes</name>
    <name type="common">Japanese rice fish</name>
    <name type="synonym">Japanese killifish</name>
    <dbReference type="NCBI Taxonomy" id="8090"/>
    <lineage>
        <taxon>Eukaryota</taxon>
        <taxon>Metazoa</taxon>
        <taxon>Chordata</taxon>
        <taxon>Craniata</taxon>
        <taxon>Vertebrata</taxon>
        <taxon>Euteleostomi</taxon>
        <taxon>Actinopterygii</taxon>
        <taxon>Neopterygii</taxon>
        <taxon>Teleostei</taxon>
        <taxon>Neoteleostei</taxon>
        <taxon>Acanthomorphata</taxon>
        <taxon>Ovalentaria</taxon>
        <taxon>Atherinomorphae</taxon>
        <taxon>Beloniformes</taxon>
        <taxon>Adrianichthyidae</taxon>
        <taxon>Oryziinae</taxon>
        <taxon>Oryzias</taxon>
    </lineage>
</organism>
<evidence type="ECO:0000259" key="3">
    <source>
        <dbReference type="Pfam" id="PF16756"/>
    </source>
</evidence>
<dbReference type="Gene3D" id="2.130.10.10">
    <property type="entry name" value="YVTN repeat-like/Quinoprotein amine dehydrogenase"/>
    <property type="match status" value="1"/>
</dbReference>
<dbReference type="InterPro" id="IPR015943">
    <property type="entry name" value="WD40/YVTN_repeat-like_dom_sf"/>
</dbReference>
<dbReference type="InterPro" id="IPR031920">
    <property type="entry name" value="PALB2_WD40"/>
</dbReference>
<dbReference type="SUPFAM" id="SSF50978">
    <property type="entry name" value="WD40 repeat-like"/>
    <property type="match status" value="1"/>
</dbReference>
<feature type="compositionally biased region" description="Polar residues" evidence="1">
    <location>
        <begin position="99"/>
        <end position="121"/>
    </location>
</feature>
<feature type="compositionally biased region" description="Basic and acidic residues" evidence="1">
    <location>
        <begin position="122"/>
        <end position="133"/>
    </location>
</feature>
<feature type="domain" description="Partner and localiser of BRCA2 WD40" evidence="3">
    <location>
        <begin position="990"/>
        <end position="1318"/>
    </location>
</feature>
<evidence type="ECO:0000256" key="1">
    <source>
        <dbReference type="SAM" id="MobiDB-lite"/>
    </source>
</evidence>
<dbReference type="InterPro" id="IPR042417">
    <property type="entry name" value="PALB2"/>
</dbReference>
<reference evidence="4" key="3">
    <citation type="submission" date="2025-08" db="UniProtKB">
        <authorList>
            <consortium name="Ensembl"/>
        </authorList>
    </citation>
    <scope>IDENTIFICATION</scope>
    <source>
        <strain evidence="4">HNI</strain>
    </source>
</reference>
<evidence type="ECO:0000313" key="5">
    <source>
        <dbReference type="Proteomes" id="UP000265180"/>
    </source>
</evidence>
<dbReference type="InterPro" id="IPR036322">
    <property type="entry name" value="WD40_repeat_dom_sf"/>
</dbReference>
<dbReference type="GO" id="GO:0003677">
    <property type="term" value="F:DNA binding"/>
    <property type="evidence" value="ECO:0007669"/>
    <property type="project" value="InterPro"/>
</dbReference>
<reference key="1">
    <citation type="journal article" date="2007" name="Nature">
        <title>The medaka draft genome and insights into vertebrate genome evolution.</title>
        <authorList>
            <person name="Kasahara M."/>
            <person name="Naruse K."/>
            <person name="Sasaki S."/>
            <person name="Nakatani Y."/>
            <person name="Qu W."/>
            <person name="Ahsan B."/>
            <person name="Yamada T."/>
            <person name="Nagayasu Y."/>
            <person name="Doi K."/>
            <person name="Kasai Y."/>
            <person name="Jindo T."/>
            <person name="Kobayashi D."/>
            <person name="Shimada A."/>
            <person name="Toyoda A."/>
            <person name="Kuroki Y."/>
            <person name="Fujiyama A."/>
            <person name="Sasaki T."/>
            <person name="Shimizu A."/>
            <person name="Asakawa S."/>
            <person name="Shimizu N."/>
            <person name="Hashimoto S."/>
            <person name="Yang J."/>
            <person name="Lee Y."/>
            <person name="Matsushima K."/>
            <person name="Sugano S."/>
            <person name="Sakaizumi M."/>
            <person name="Narita T."/>
            <person name="Ohishi K."/>
            <person name="Haga S."/>
            <person name="Ohta F."/>
            <person name="Nomoto H."/>
            <person name="Nogata K."/>
            <person name="Morishita T."/>
            <person name="Endo T."/>
            <person name="Shin-I T."/>
            <person name="Takeda H."/>
            <person name="Morishita S."/>
            <person name="Kohara Y."/>
        </authorList>
    </citation>
    <scope>NUCLEOTIDE SEQUENCE [LARGE SCALE GENOMIC DNA]</scope>
    <source>
        <strain>Hd-rR</strain>
    </source>
</reference>
<sequence length="1329" mass="144301">MRETAKRRITQRRQGEAAEEVGSVEKGVCEDSAEAAGETRTERSAVIVLHIGFSSCLCVSVIFAQRAERLEAVRKHVRSRISEQNQPDHHRDSEDATASRVNSPSLILSTTNAEDQGSAQAQEHDPPDSDPSRRSQVIRFILPSESSPQPPDSCHDSGRGHRPSSALRLRSRRSRLRWERRSAEADQSAGVNLKALEPSEAIQGAITAEEEETVKWRGADTVNESEEKLSGQDSDSPSLLLTHWSAHKKAENGEEEKTENWKRQEKREDKTDVVRESPCEYLSSTEGGRLSVENREEGGVRKDEEEKKTCKGEENKKAEQTETVEDEKKYEKSQTSGDEKSLLDSCTLVEGLLFPVEYYVRTTRRMTSSQSQPDIQAVLFSQLSVGRQRRSRGRRSGTCSSSQRRTPSSPATSSTPPLPLNPSVVQPDSASAGDSLMASYAGLSPTVKPPCPQRGRNKRRGRGRGRPQTPKHSIKCQDPQVVVTPDNVTSLYSLSQPLSSADGPNPIFISQKGVKEIDRNPPVSASITACQSPSGVAAVQSGFVSEQVEQVYPIFMKHSFKRKTPQQTIRGPSDWTSLLLPPASSPVQAPLLSLPPTSLCSLVGSLKSVDIHQDFHLPDEHFASLKLHKLRQVAVESGVEHFSTPSRNTRSSLRRSDFRDSWTTVPLLPTSSPTAAELPLSDEKHKAADLLSFLPHCSENLTETLSSSSFTKEQTEGVENVEKVVVVVMQEIPEEPETIAAQVNIQCSLSAGNIRRSPTTDQMVPHPKISDPQTRSEQVSSEEQADDRGEGGAVQDQRSVAPEEKSRAEIQNLDWCGKEIPEEPPNTSTCSQDDEDEGEAEVNVQNALDPLDSKEPHSNLCEEKRPENKPMCATQLPDLLLTSHIPSAPCPFLSPRLPSTLLSSPALPSLGLTPHPAAGSLPLTLSPSAPSLSLPPPHSPSAQALPPPALSPCPSFPVESAVCPPLPCAQRRSSGSPTPTETPIMRRTHTLKAAAGGLLVDVCCFLRASGDLCVAAAGKWAVCLWSQSSASDWSLKHTWTFSEPVINVFPVLDAAGLICVTLGQLEIREVRVLSCSSLMQMLICEGVIQVVVGVSRSRVVTSSCSTMGSTLQVFALSDSSRSQRGQPLESPGVCVSALAPVDGLPDALIATDEDGHLFIWNTKTGQLLCKVQLEQSLSHSACLRGFSVSGALLVVLQHQHLSLPQEEDKTKLKEDTPSEEPEMALFSLIATNPQTGRSVLVTQLTPPNAWRSRLLEADVNQSRVAALSQSGGVCVWELGRGGGPQTLKAPEGEDWQLARWGEEDTLVIGHQNGDVSLYCCSADPTSSCL</sequence>
<dbReference type="PANTHER" id="PTHR14662:SF2">
    <property type="entry name" value="PARTNER AND LOCALIZER OF BRCA2"/>
    <property type="match status" value="1"/>
</dbReference>
<keyword evidence="2" id="KW-0812">Transmembrane</keyword>
<feature type="region of interest" description="Disordered" evidence="1">
    <location>
        <begin position="78"/>
        <end position="341"/>
    </location>
</feature>
<reference evidence="4" key="4">
    <citation type="submission" date="2025-09" db="UniProtKB">
        <authorList>
            <consortium name="Ensembl"/>
        </authorList>
    </citation>
    <scope>IDENTIFICATION</scope>
    <source>
        <strain evidence="4">HNI</strain>
    </source>
</reference>
<evidence type="ECO:0000256" key="2">
    <source>
        <dbReference type="SAM" id="Phobius"/>
    </source>
</evidence>
<dbReference type="PANTHER" id="PTHR14662">
    <property type="entry name" value="PARTNER AND LOCALIZER OF BRCA2"/>
    <property type="match status" value="1"/>
</dbReference>